<accession>A0A0L9TPB2</accession>
<gene>
    <name evidence="2" type="ORF">LR48_Vigan01g152500</name>
</gene>
<protein>
    <submittedName>
        <fullName evidence="2">Uncharacterized protein</fullName>
    </submittedName>
</protein>
<feature type="compositionally biased region" description="Basic residues" evidence="1">
    <location>
        <begin position="1"/>
        <end position="12"/>
    </location>
</feature>
<dbReference type="AlphaFoldDB" id="A0A0L9TPB2"/>
<organism evidence="2 3">
    <name type="scientific">Phaseolus angularis</name>
    <name type="common">Azuki bean</name>
    <name type="synonym">Vigna angularis</name>
    <dbReference type="NCBI Taxonomy" id="3914"/>
    <lineage>
        <taxon>Eukaryota</taxon>
        <taxon>Viridiplantae</taxon>
        <taxon>Streptophyta</taxon>
        <taxon>Embryophyta</taxon>
        <taxon>Tracheophyta</taxon>
        <taxon>Spermatophyta</taxon>
        <taxon>Magnoliopsida</taxon>
        <taxon>eudicotyledons</taxon>
        <taxon>Gunneridae</taxon>
        <taxon>Pentapetalae</taxon>
        <taxon>rosids</taxon>
        <taxon>fabids</taxon>
        <taxon>Fabales</taxon>
        <taxon>Fabaceae</taxon>
        <taxon>Papilionoideae</taxon>
        <taxon>50 kb inversion clade</taxon>
        <taxon>NPAAA clade</taxon>
        <taxon>indigoferoid/millettioid clade</taxon>
        <taxon>Phaseoleae</taxon>
        <taxon>Vigna</taxon>
    </lineage>
</organism>
<evidence type="ECO:0000256" key="1">
    <source>
        <dbReference type="SAM" id="MobiDB-lite"/>
    </source>
</evidence>
<dbReference type="EMBL" id="CM003371">
    <property type="protein sequence ID" value="KOM31969.1"/>
    <property type="molecule type" value="Genomic_DNA"/>
</dbReference>
<evidence type="ECO:0000313" key="3">
    <source>
        <dbReference type="Proteomes" id="UP000053144"/>
    </source>
</evidence>
<evidence type="ECO:0000313" key="2">
    <source>
        <dbReference type="EMBL" id="KOM31969.1"/>
    </source>
</evidence>
<reference evidence="3" key="1">
    <citation type="journal article" date="2015" name="Proc. Natl. Acad. Sci. U.S.A.">
        <title>Genome sequencing of adzuki bean (Vigna angularis) provides insight into high starch and low fat accumulation and domestication.</title>
        <authorList>
            <person name="Yang K."/>
            <person name="Tian Z."/>
            <person name="Chen C."/>
            <person name="Luo L."/>
            <person name="Zhao B."/>
            <person name="Wang Z."/>
            <person name="Yu L."/>
            <person name="Li Y."/>
            <person name="Sun Y."/>
            <person name="Li W."/>
            <person name="Chen Y."/>
            <person name="Li Y."/>
            <person name="Zhang Y."/>
            <person name="Ai D."/>
            <person name="Zhao J."/>
            <person name="Shang C."/>
            <person name="Ma Y."/>
            <person name="Wu B."/>
            <person name="Wang M."/>
            <person name="Gao L."/>
            <person name="Sun D."/>
            <person name="Zhang P."/>
            <person name="Guo F."/>
            <person name="Wang W."/>
            <person name="Li Y."/>
            <person name="Wang J."/>
            <person name="Varshney R.K."/>
            <person name="Wang J."/>
            <person name="Ling H.Q."/>
            <person name="Wan P."/>
        </authorList>
    </citation>
    <scope>NUCLEOTIDE SEQUENCE</scope>
    <source>
        <strain evidence="3">cv. Jingnong 6</strain>
    </source>
</reference>
<proteinExistence type="predicted"/>
<feature type="compositionally biased region" description="Basic residues" evidence="1">
    <location>
        <begin position="81"/>
        <end position="91"/>
    </location>
</feature>
<dbReference type="Proteomes" id="UP000053144">
    <property type="component" value="Chromosome 1"/>
</dbReference>
<dbReference type="Gramene" id="KOM31969">
    <property type="protein sequence ID" value="KOM31969"/>
    <property type="gene ID" value="LR48_Vigan01g152500"/>
</dbReference>
<feature type="region of interest" description="Disordered" evidence="1">
    <location>
        <begin position="70"/>
        <end position="91"/>
    </location>
</feature>
<feature type="region of interest" description="Disordered" evidence="1">
    <location>
        <begin position="1"/>
        <end position="23"/>
    </location>
</feature>
<name>A0A0L9TPB2_PHAAN</name>
<sequence>MDNRSGRCRHNRSGVPPSGRFRRTRSGPPYLICSIGARKHNIADRAVVLARAHSDLIVGVFAAGQPIHTDTECRGGERRKTDRRRRSVSGRRIKAPEGLGSCWLSEELKEFVVSDGGVEVARCVWRIRR</sequence>
<feature type="compositionally biased region" description="Basic and acidic residues" evidence="1">
    <location>
        <begin position="70"/>
        <end position="80"/>
    </location>
</feature>